<name>A0ABU2L136_9ACTN</name>
<dbReference type="Gene3D" id="3.40.80.10">
    <property type="entry name" value="Peptidoglycan recognition protein-like"/>
    <property type="match status" value="1"/>
</dbReference>
<dbReference type="InterPro" id="IPR002502">
    <property type="entry name" value="Amidase_domain"/>
</dbReference>
<feature type="domain" description="N-acetylmuramoyl-L-alanine amidase" evidence="3">
    <location>
        <begin position="14"/>
        <end position="139"/>
    </location>
</feature>
<dbReference type="SMART" id="SM00701">
    <property type="entry name" value="PGRP"/>
    <property type="match status" value="1"/>
</dbReference>
<sequence>MVRIISRSEWGARAPRDRSYVSWSQRTEVVVHHSAGPTTQTVRSIQDFHLDGRGWSDIGYNLLVDDDGAAYEGRGWTVAGAHAVGHNTSGIGICYIGQNSPTPAAKATIRALYDEASERAGRALPKRTHGDVNSTSCPGSNLQSWVDDGMPGGVGVIEEAMNMIINLRKGDGSETGKREHVKFLQIVLKEQGQDVGEYGVDGEYGGDVESAVLGARQAEGSEQDFGDWVSGWAAKQIIRGWVEQIVRDTVGSASGGALPDTVDVSGKLRLTK</sequence>
<dbReference type="InterPro" id="IPR015510">
    <property type="entry name" value="PGRP"/>
</dbReference>
<proteinExistence type="inferred from homology"/>
<dbReference type="PANTHER" id="PTHR11022:SF41">
    <property type="entry name" value="PEPTIDOGLYCAN-RECOGNITION PROTEIN LC-RELATED"/>
    <property type="match status" value="1"/>
</dbReference>
<evidence type="ECO:0000256" key="1">
    <source>
        <dbReference type="ARBA" id="ARBA00007553"/>
    </source>
</evidence>
<evidence type="ECO:0000313" key="6">
    <source>
        <dbReference type="Proteomes" id="UP001183226"/>
    </source>
</evidence>
<protein>
    <submittedName>
        <fullName evidence="5">N-acetylmuramoyl-L-alanine amidase</fullName>
        <ecNumber evidence="5">3.5.1.28</ecNumber>
    </submittedName>
</protein>
<organism evidence="5 6">
    <name type="scientific">Streptomonospora wellingtoniae</name>
    <dbReference type="NCBI Taxonomy" id="3075544"/>
    <lineage>
        <taxon>Bacteria</taxon>
        <taxon>Bacillati</taxon>
        <taxon>Actinomycetota</taxon>
        <taxon>Actinomycetes</taxon>
        <taxon>Streptosporangiales</taxon>
        <taxon>Nocardiopsidaceae</taxon>
        <taxon>Streptomonospora</taxon>
    </lineage>
</organism>
<feature type="domain" description="Peptidoglycan recognition protein family" evidence="4">
    <location>
        <begin position="2"/>
        <end position="130"/>
    </location>
</feature>
<dbReference type="EMBL" id="JAVREK010000035">
    <property type="protein sequence ID" value="MDT0305053.1"/>
    <property type="molecule type" value="Genomic_DNA"/>
</dbReference>
<keyword evidence="5" id="KW-0378">Hydrolase</keyword>
<dbReference type="Proteomes" id="UP001183226">
    <property type="component" value="Unassembled WGS sequence"/>
</dbReference>
<dbReference type="GO" id="GO:0008745">
    <property type="term" value="F:N-acetylmuramoyl-L-alanine amidase activity"/>
    <property type="evidence" value="ECO:0007669"/>
    <property type="project" value="UniProtKB-EC"/>
</dbReference>
<feature type="region of interest" description="Disordered" evidence="2">
    <location>
        <begin position="122"/>
        <end position="144"/>
    </location>
</feature>
<evidence type="ECO:0000259" key="3">
    <source>
        <dbReference type="SMART" id="SM00644"/>
    </source>
</evidence>
<dbReference type="CDD" id="cd06583">
    <property type="entry name" value="PGRP"/>
    <property type="match status" value="1"/>
</dbReference>
<evidence type="ECO:0000313" key="5">
    <source>
        <dbReference type="EMBL" id="MDT0305053.1"/>
    </source>
</evidence>
<evidence type="ECO:0000256" key="2">
    <source>
        <dbReference type="SAM" id="MobiDB-lite"/>
    </source>
</evidence>
<dbReference type="EC" id="3.5.1.28" evidence="5"/>
<dbReference type="Pfam" id="PF01510">
    <property type="entry name" value="Amidase_2"/>
    <property type="match status" value="1"/>
</dbReference>
<comment type="caution">
    <text evidence="5">The sequence shown here is derived from an EMBL/GenBank/DDBJ whole genome shotgun (WGS) entry which is preliminary data.</text>
</comment>
<dbReference type="PANTHER" id="PTHR11022">
    <property type="entry name" value="PEPTIDOGLYCAN RECOGNITION PROTEIN"/>
    <property type="match status" value="1"/>
</dbReference>
<reference evidence="6" key="1">
    <citation type="submission" date="2023-07" db="EMBL/GenBank/DDBJ databases">
        <title>30 novel species of actinomycetes from the DSMZ collection.</title>
        <authorList>
            <person name="Nouioui I."/>
        </authorList>
    </citation>
    <scope>NUCLEOTIDE SEQUENCE [LARGE SCALE GENOMIC DNA]</scope>
    <source>
        <strain evidence="6">DSM 45055</strain>
    </source>
</reference>
<dbReference type="InterPro" id="IPR036505">
    <property type="entry name" value="Amidase/PGRP_sf"/>
</dbReference>
<accession>A0ABU2L136</accession>
<feature type="compositionally biased region" description="Polar residues" evidence="2">
    <location>
        <begin position="131"/>
        <end position="144"/>
    </location>
</feature>
<keyword evidence="6" id="KW-1185">Reference proteome</keyword>
<comment type="similarity">
    <text evidence="1">Belongs to the N-acetylmuramoyl-L-alanine amidase 2 family.</text>
</comment>
<evidence type="ECO:0000259" key="4">
    <source>
        <dbReference type="SMART" id="SM00701"/>
    </source>
</evidence>
<dbReference type="SMART" id="SM00644">
    <property type="entry name" value="Ami_2"/>
    <property type="match status" value="1"/>
</dbReference>
<gene>
    <name evidence="5" type="ORF">RM446_23265</name>
</gene>
<dbReference type="InterPro" id="IPR006619">
    <property type="entry name" value="PGRP_domain_met/bac"/>
</dbReference>
<dbReference type="RefSeq" id="WP_311547568.1">
    <property type="nucleotide sequence ID" value="NZ_JAVREK010000035.1"/>
</dbReference>
<dbReference type="SUPFAM" id="SSF55846">
    <property type="entry name" value="N-acetylmuramoyl-L-alanine amidase-like"/>
    <property type="match status" value="1"/>
</dbReference>